<evidence type="ECO:0008006" key="3">
    <source>
        <dbReference type="Google" id="ProtNLM"/>
    </source>
</evidence>
<dbReference type="AlphaFoldDB" id="A0A1N7Q9B6"/>
<dbReference type="STRING" id="453582.SAMN05421580_11455"/>
<name>A0A1N7Q9B6_9RHOB</name>
<proteinExistence type="predicted"/>
<gene>
    <name evidence="1" type="ORF">SAMN05421580_11455</name>
</gene>
<dbReference type="EMBL" id="FTOG01000014">
    <property type="protein sequence ID" value="SIT19443.1"/>
    <property type="molecule type" value="Genomic_DNA"/>
</dbReference>
<reference evidence="2" key="1">
    <citation type="submission" date="2017-01" db="EMBL/GenBank/DDBJ databases">
        <authorList>
            <person name="Varghese N."/>
            <person name="Submissions S."/>
        </authorList>
    </citation>
    <scope>NUCLEOTIDE SEQUENCE [LARGE SCALE GENOMIC DNA]</scope>
    <source>
        <strain evidence="2">DSM 19945</strain>
    </source>
</reference>
<protein>
    <recommendedName>
        <fullName evidence="3">Sulfotransferase family protein</fullName>
    </recommendedName>
</protein>
<sequence>MQVFLHPGFHKTGTTSAQAFLHENRELIWPRAALVLPKRIRDVSQACFDYAETLGAFELREITRAMRAFLADMPLNPNRRMLISAENLLGRMPLGLRDTAYPGAVNILSALIDGFAGLGWPVEVTLYLSTRERTGWVESIWAHQARKTTGKPFTRDLDDFRAAMAPVSLEAQLAEIRAGLPDVALVTHDVASFNAMRFGAGQPFVDFLNLPNHIQDQFVTVERNNVAPPMAVSERFIALNRSGLAREERTAAKRAVLFQAGMQEAYPDEEVP</sequence>
<evidence type="ECO:0000313" key="2">
    <source>
        <dbReference type="Proteomes" id="UP000186221"/>
    </source>
</evidence>
<organism evidence="1 2">
    <name type="scientific">Rhodobacter aestuarii</name>
    <dbReference type="NCBI Taxonomy" id="453582"/>
    <lineage>
        <taxon>Bacteria</taxon>
        <taxon>Pseudomonadati</taxon>
        <taxon>Pseudomonadota</taxon>
        <taxon>Alphaproteobacteria</taxon>
        <taxon>Rhodobacterales</taxon>
        <taxon>Rhodobacter group</taxon>
        <taxon>Rhodobacter</taxon>
    </lineage>
</organism>
<evidence type="ECO:0000313" key="1">
    <source>
        <dbReference type="EMBL" id="SIT19443.1"/>
    </source>
</evidence>
<dbReference type="Proteomes" id="UP000186221">
    <property type="component" value="Unassembled WGS sequence"/>
</dbReference>
<dbReference type="OrthoDB" id="7705857at2"/>
<dbReference type="RefSeq" id="WP_076486269.1">
    <property type="nucleotide sequence ID" value="NZ_FTOG01000014.1"/>
</dbReference>
<keyword evidence="2" id="KW-1185">Reference proteome</keyword>
<accession>A0A1N7Q9B6</accession>